<protein>
    <recommendedName>
        <fullName evidence="3">DDE Tnp4 domain-containing protein</fullName>
    </recommendedName>
</protein>
<proteinExistence type="predicted"/>
<sequence length="190" mass="21751">MSRETPTQQNQRRDMQLVRQATLAVVNRNAKRQNERDRFSSAPPDDADDGDSILPVFDKFAAFDSIHSMTNFSQAEFESLWFAIKPSVLRTWNVGKGRKCPYFGKDILFMLLTVVKSGGTWEFLAALFGLQAPSFEKMVTKFLLKIHDQVYEIFVQDEAKLQQQTHNESMFAFSGKHKLYGKKVEVTVSS</sequence>
<dbReference type="eggNOG" id="ENOG502SUD8">
    <property type="taxonomic scope" value="Eukaryota"/>
</dbReference>
<dbReference type="OrthoDB" id="147067at2759"/>
<organism evidence="2">
    <name type="scientific">Aphanomyces invadans</name>
    <dbReference type="NCBI Taxonomy" id="157072"/>
    <lineage>
        <taxon>Eukaryota</taxon>
        <taxon>Sar</taxon>
        <taxon>Stramenopiles</taxon>
        <taxon>Oomycota</taxon>
        <taxon>Saprolegniomycetes</taxon>
        <taxon>Saprolegniales</taxon>
        <taxon>Verrucalvaceae</taxon>
        <taxon>Aphanomyces</taxon>
    </lineage>
</organism>
<reference evidence="2" key="1">
    <citation type="submission" date="2013-12" db="EMBL/GenBank/DDBJ databases">
        <title>The Genome Sequence of Aphanomyces invadans NJM9701.</title>
        <authorList>
            <consortium name="The Broad Institute Genomics Platform"/>
            <person name="Russ C."/>
            <person name="Tyler B."/>
            <person name="van West P."/>
            <person name="Dieguez-Uribeondo J."/>
            <person name="Young S.K."/>
            <person name="Zeng Q."/>
            <person name="Gargeya S."/>
            <person name="Fitzgerald M."/>
            <person name="Abouelleil A."/>
            <person name="Alvarado L."/>
            <person name="Chapman S.B."/>
            <person name="Gainer-Dewar J."/>
            <person name="Goldberg J."/>
            <person name="Griggs A."/>
            <person name="Gujja S."/>
            <person name="Hansen M."/>
            <person name="Howarth C."/>
            <person name="Imamovic A."/>
            <person name="Ireland A."/>
            <person name="Larimer J."/>
            <person name="McCowan C."/>
            <person name="Murphy C."/>
            <person name="Pearson M."/>
            <person name="Poon T.W."/>
            <person name="Priest M."/>
            <person name="Roberts A."/>
            <person name="Saif S."/>
            <person name="Shea T."/>
            <person name="Sykes S."/>
            <person name="Wortman J."/>
            <person name="Nusbaum C."/>
            <person name="Birren B."/>
        </authorList>
    </citation>
    <scope>NUCLEOTIDE SEQUENCE [LARGE SCALE GENOMIC DNA]</scope>
    <source>
        <strain evidence="2">NJM9701</strain>
    </source>
</reference>
<gene>
    <name evidence="2" type="ORF">H310_10052</name>
</gene>
<evidence type="ECO:0008006" key="3">
    <source>
        <dbReference type="Google" id="ProtNLM"/>
    </source>
</evidence>
<dbReference type="GeneID" id="20087102"/>
<evidence type="ECO:0000313" key="2">
    <source>
        <dbReference type="EMBL" id="ETV96735.1"/>
    </source>
</evidence>
<feature type="region of interest" description="Disordered" evidence="1">
    <location>
        <begin position="28"/>
        <end position="50"/>
    </location>
</feature>
<accession>A0A024TRF2</accession>
<dbReference type="AlphaFoldDB" id="A0A024TRF2"/>
<evidence type="ECO:0000256" key="1">
    <source>
        <dbReference type="SAM" id="MobiDB-lite"/>
    </source>
</evidence>
<dbReference type="VEuPathDB" id="FungiDB:H310_10052"/>
<dbReference type="EMBL" id="KI913975">
    <property type="protein sequence ID" value="ETV96735.1"/>
    <property type="molecule type" value="Genomic_DNA"/>
</dbReference>
<name>A0A024TRF2_9STRA</name>
<dbReference type="RefSeq" id="XP_008874512.1">
    <property type="nucleotide sequence ID" value="XM_008876290.1"/>
</dbReference>